<keyword evidence="1" id="KW-0812">Transmembrane</keyword>
<dbReference type="STRING" id="311410.LA5095_03806"/>
<dbReference type="SUPFAM" id="SSF52343">
    <property type="entry name" value="Ferredoxin reductase-like, C-terminal NADP-linked domain"/>
    <property type="match status" value="1"/>
</dbReference>
<reference evidence="3" key="1">
    <citation type="submission" date="2015-07" db="EMBL/GenBank/DDBJ databases">
        <authorList>
            <person name="Rodrigo-Torres Lidia"/>
            <person name="Arahal R.David."/>
        </authorList>
    </citation>
    <scope>NUCLEOTIDE SEQUENCE [LARGE SCALE GENOMIC DNA]</scope>
    <source>
        <strain evidence="3">CECT 5096</strain>
    </source>
</reference>
<dbReference type="EMBL" id="CXWC01000013">
    <property type="protein sequence ID" value="CTQ77303.1"/>
    <property type="molecule type" value="Genomic_DNA"/>
</dbReference>
<feature type="transmembrane region" description="Helical" evidence="1">
    <location>
        <begin position="112"/>
        <end position="131"/>
    </location>
</feature>
<evidence type="ECO:0000313" key="3">
    <source>
        <dbReference type="Proteomes" id="UP000049983"/>
    </source>
</evidence>
<keyword evidence="1" id="KW-1133">Transmembrane helix</keyword>
<dbReference type="InterPro" id="IPR039261">
    <property type="entry name" value="FNR_nucleotide-bd"/>
</dbReference>
<dbReference type="InterPro" id="IPR052979">
    <property type="entry name" value="Adenylate-forming_domain"/>
</dbReference>
<sequence>MTTHTTNLDYAAPNWRRMTRHPAIMEYRRLYVLVAVINLATLVAGIRNGHWFDGQAFRLDAIADMALINLSLGILIRQQRVINALFWLATRIPVTWPLWIRWGAGKVFHFGGFHYGGTVAGTLWFAFLLYAMVADRLSGSLQISNVTLGLSGLMVTLMSLMIVTAMSRFRTRFHNAFEKIHRFVGWTVLALFWAQTVSISGDMGVALTGTPSFWMLCIITLSIASPWLTLKRVRVEIVKPSDHVVLARFNYGDTPFAGSSNAISHTPFGEYHSFANIPAPNEPGYRLAISRAGDWTGAFIDNPPEKVWVKGITTSGVARIEDLFTKVVYVGTGSGIGPILPHLLKRKVPNRLIWSTRSPRKTYGDDLIDEIESHTEKPLIWDTDAQGKPDLSALALQAVRESGAEAVIVISNQKLTRKVVYDMESLGIPAYGAIWDS</sequence>
<dbReference type="Proteomes" id="UP000049983">
    <property type="component" value="Unassembled WGS sequence"/>
</dbReference>
<name>A0A0M6ZCX2_9HYPH</name>
<feature type="transmembrane region" description="Helical" evidence="1">
    <location>
        <begin position="30"/>
        <end position="47"/>
    </location>
</feature>
<feature type="transmembrane region" description="Helical" evidence="1">
    <location>
        <begin position="143"/>
        <end position="163"/>
    </location>
</feature>
<evidence type="ECO:0000256" key="1">
    <source>
        <dbReference type="SAM" id="Phobius"/>
    </source>
</evidence>
<dbReference type="PANTHER" id="PTHR33927:SF5">
    <property type="entry name" value="ENZYME, PUTATIVE (AFU_ORTHOLOGUE AFUA_8G01222)-RELATED"/>
    <property type="match status" value="1"/>
</dbReference>
<keyword evidence="1" id="KW-0472">Membrane</keyword>
<feature type="transmembrane region" description="Helical" evidence="1">
    <location>
        <begin position="183"/>
        <end position="201"/>
    </location>
</feature>
<proteinExistence type="predicted"/>
<dbReference type="PANTHER" id="PTHR33927">
    <property type="entry name" value="TRANSMEMBRANE PROTEIN"/>
    <property type="match status" value="1"/>
</dbReference>
<gene>
    <name evidence="2" type="ORF">LA5096_05088</name>
</gene>
<accession>A0A0M6ZCX2</accession>
<feature type="transmembrane region" description="Helical" evidence="1">
    <location>
        <begin position="59"/>
        <end position="76"/>
    </location>
</feature>
<organism evidence="2 3">
    <name type="scientific">Roseibium album</name>
    <dbReference type="NCBI Taxonomy" id="311410"/>
    <lineage>
        <taxon>Bacteria</taxon>
        <taxon>Pseudomonadati</taxon>
        <taxon>Pseudomonadota</taxon>
        <taxon>Alphaproteobacteria</taxon>
        <taxon>Hyphomicrobiales</taxon>
        <taxon>Stappiaceae</taxon>
        <taxon>Roseibium</taxon>
    </lineage>
</organism>
<dbReference type="OrthoDB" id="1154639at2"/>
<dbReference type="GeneID" id="97672354"/>
<evidence type="ECO:0000313" key="2">
    <source>
        <dbReference type="EMBL" id="CTQ77303.1"/>
    </source>
</evidence>
<dbReference type="RefSeq" id="WP_055117706.1">
    <property type="nucleotide sequence ID" value="NZ_CXWA01000004.1"/>
</dbReference>
<feature type="transmembrane region" description="Helical" evidence="1">
    <location>
        <begin position="213"/>
        <end position="230"/>
    </location>
</feature>
<dbReference type="AlphaFoldDB" id="A0A0M6ZCX2"/>
<keyword evidence="3" id="KW-1185">Reference proteome</keyword>
<protein>
    <submittedName>
        <fullName evidence="2">Uncharacterized protein</fullName>
    </submittedName>
</protein>